<evidence type="ECO:0000256" key="1">
    <source>
        <dbReference type="ARBA" id="ARBA00022801"/>
    </source>
</evidence>
<dbReference type="PANTHER" id="PTHR43240:SF20">
    <property type="entry name" value="MEDIUM_LONG-CHAIN ACYL-COA THIOESTERASE YIGI"/>
    <property type="match status" value="1"/>
</dbReference>
<dbReference type="EC" id="3.1.2.20" evidence="5"/>
<dbReference type="EMBL" id="JAXIVS010000003">
    <property type="protein sequence ID" value="MDY7227058.1"/>
    <property type="molecule type" value="Genomic_DNA"/>
</dbReference>
<evidence type="ECO:0000313" key="10">
    <source>
        <dbReference type="EMBL" id="MDY7227058.1"/>
    </source>
</evidence>
<feature type="region of interest" description="Disordered" evidence="8">
    <location>
        <begin position="1"/>
        <end position="23"/>
    </location>
</feature>
<evidence type="ECO:0000256" key="2">
    <source>
        <dbReference type="ARBA" id="ARBA00035880"/>
    </source>
</evidence>
<evidence type="ECO:0000259" key="9">
    <source>
        <dbReference type="Pfam" id="PF03061"/>
    </source>
</evidence>
<dbReference type="Pfam" id="PF03061">
    <property type="entry name" value="4HBT"/>
    <property type="match status" value="1"/>
</dbReference>
<comment type="caution">
    <text evidence="10">The sequence shown here is derived from an EMBL/GenBank/DDBJ whole genome shotgun (WGS) entry which is preliminary data.</text>
</comment>
<dbReference type="InterPro" id="IPR029069">
    <property type="entry name" value="HotDog_dom_sf"/>
</dbReference>
<comment type="catalytic activity">
    <reaction evidence="2">
        <text>a fatty acyl-CoA + H2O = a fatty acid + CoA + H(+)</text>
        <dbReference type="Rhea" id="RHEA:16781"/>
        <dbReference type="ChEBI" id="CHEBI:15377"/>
        <dbReference type="ChEBI" id="CHEBI:15378"/>
        <dbReference type="ChEBI" id="CHEBI:28868"/>
        <dbReference type="ChEBI" id="CHEBI:57287"/>
        <dbReference type="ChEBI" id="CHEBI:77636"/>
        <dbReference type="EC" id="3.1.2.20"/>
    </reaction>
</comment>
<keyword evidence="11" id="KW-1185">Reference proteome</keyword>
<dbReference type="SUPFAM" id="SSF54637">
    <property type="entry name" value="Thioesterase/thiol ester dehydrase-isomerase"/>
    <property type="match status" value="1"/>
</dbReference>
<organism evidence="10 11">
    <name type="scientific">Hyalangium rubrum</name>
    <dbReference type="NCBI Taxonomy" id="3103134"/>
    <lineage>
        <taxon>Bacteria</taxon>
        <taxon>Pseudomonadati</taxon>
        <taxon>Myxococcota</taxon>
        <taxon>Myxococcia</taxon>
        <taxon>Myxococcales</taxon>
        <taxon>Cystobacterineae</taxon>
        <taxon>Archangiaceae</taxon>
        <taxon>Hyalangium</taxon>
    </lineage>
</organism>
<keyword evidence="1 10" id="KW-0378">Hydrolase</keyword>
<evidence type="ECO:0000256" key="3">
    <source>
        <dbReference type="ARBA" id="ARBA00036002"/>
    </source>
</evidence>
<evidence type="ECO:0000256" key="5">
    <source>
        <dbReference type="ARBA" id="ARBA00038894"/>
    </source>
</evidence>
<evidence type="ECO:0000256" key="7">
    <source>
        <dbReference type="ARBA" id="ARBA00048062"/>
    </source>
</evidence>
<comment type="catalytic activity">
    <reaction evidence="7">
        <text>a medium-chain fatty acyl-CoA + H2O = a medium-chain fatty acid + CoA + H(+)</text>
        <dbReference type="Rhea" id="RHEA:68184"/>
        <dbReference type="ChEBI" id="CHEBI:15377"/>
        <dbReference type="ChEBI" id="CHEBI:15378"/>
        <dbReference type="ChEBI" id="CHEBI:57287"/>
        <dbReference type="ChEBI" id="CHEBI:59558"/>
        <dbReference type="ChEBI" id="CHEBI:90546"/>
    </reaction>
</comment>
<dbReference type="NCBIfam" id="TIGR00369">
    <property type="entry name" value="unchar_dom_1"/>
    <property type="match status" value="1"/>
</dbReference>
<proteinExistence type="inferred from homology"/>
<dbReference type="InterPro" id="IPR003736">
    <property type="entry name" value="PAAI_dom"/>
</dbReference>
<dbReference type="InterPro" id="IPR006683">
    <property type="entry name" value="Thioestr_dom"/>
</dbReference>
<protein>
    <recommendedName>
        <fullName evidence="6">Medium/long-chain acyl-CoA thioesterase YigI</fullName>
        <ecNumber evidence="5">3.1.2.20</ecNumber>
    </recommendedName>
</protein>
<evidence type="ECO:0000313" key="11">
    <source>
        <dbReference type="Proteomes" id="UP001291309"/>
    </source>
</evidence>
<gene>
    <name evidence="10" type="ORF">SYV04_11680</name>
</gene>
<evidence type="ECO:0000256" key="8">
    <source>
        <dbReference type="SAM" id="MobiDB-lite"/>
    </source>
</evidence>
<sequence length="168" mass="17914">MDVDVDVDSLPPERPMPPTDFQPADPAYAERVRESFARQAAMGTIGAELVRVEAGEVEVQLAWAAHLTQQHGFLHGGILGAALDSACGYAASTLMPADVGVLSIEYKINFVAPARGQRFRLVGTVVKPGRTISVVEGRAYAVEGDREKLVATMSATMMTVAGRDDVKS</sequence>
<dbReference type="Gene3D" id="3.10.129.10">
    <property type="entry name" value="Hotdog Thioesterase"/>
    <property type="match status" value="1"/>
</dbReference>
<reference evidence="10 11" key="1">
    <citation type="submission" date="2023-12" db="EMBL/GenBank/DDBJ databases">
        <title>the genome sequence of Hyalangium sp. s54d21.</title>
        <authorList>
            <person name="Zhang X."/>
        </authorList>
    </citation>
    <scope>NUCLEOTIDE SEQUENCE [LARGE SCALE GENOMIC DNA]</scope>
    <source>
        <strain evidence="11">s54d21</strain>
    </source>
</reference>
<evidence type="ECO:0000256" key="6">
    <source>
        <dbReference type="ARBA" id="ARBA00040062"/>
    </source>
</evidence>
<evidence type="ECO:0000256" key="4">
    <source>
        <dbReference type="ARBA" id="ARBA00038381"/>
    </source>
</evidence>
<accession>A0ABU5H0T4</accession>
<dbReference type="GO" id="GO:0016787">
    <property type="term" value="F:hydrolase activity"/>
    <property type="evidence" value="ECO:0007669"/>
    <property type="project" value="UniProtKB-KW"/>
</dbReference>
<dbReference type="PANTHER" id="PTHR43240">
    <property type="entry name" value="1,4-DIHYDROXY-2-NAPHTHOYL-COA THIOESTERASE 1"/>
    <property type="match status" value="1"/>
</dbReference>
<comment type="similarity">
    <text evidence="4">Belongs to the YigI thioesterase family.</text>
</comment>
<dbReference type="CDD" id="cd03443">
    <property type="entry name" value="PaaI_thioesterase"/>
    <property type="match status" value="1"/>
</dbReference>
<name>A0ABU5H0T4_9BACT</name>
<feature type="domain" description="Thioesterase" evidence="9">
    <location>
        <begin position="71"/>
        <end position="145"/>
    </location>
</feature>
<dbReference type="Proteomes" id="UP001291309">
    <property type="component" value="Unassembled WGS sequence"/>
</dbReference>
<comment type="catalytic activity">
    <reaction evidence="3">
        <text>a long-chain fatty acyl-CoA + H2O = a long-chain fatty acid + CoA + H(+)</text>
        <dbReference type="Rhea" id="RHEA:67680"/>
        <dbReference type="ChEBI" id="CHEBI:15377"/>
        <dbReference type="ChEBI" id="CHEBI:15378"/>
        <dbReference type="ChEBI" id="CHEBI:57287"/>
        <dbReference type="ChEBI" id="CHEBI:57560"/>
        <dbReference type="ChEBI" id="CHEBI:83139"/>
    </reaction>
</comment>